<evidence type="ECO:0000256" key="4">
    <source>
        <dbReference type="ARBA" id="ARBA00022989"/>
    </source>
</evidence>
<feature type="transmembrane region" description="Helical" evidence="6">
    <location>
        <begin position="836"/>
        <end position="858"/>
    </location>
</feature>
<name>A0ABZ0INA0_9BACT</name>
<evidence type="ECO:0000313" key="9">
    <source>
        <dbReference type="EMBL" id="WOK05639.1"/>
    </source>
</evidence>
<dbReference type="PANTHER" id="PTHR30572:SF18">
    <property type="entry name" value="ABC-TYPE MACROLIDE FAMILY EXPORT SYSTEM PERMEASE COMPONENT 2"/>
    <property type="match status" value="1"/>
</dbReference>
<evidence type="ECO:0000256" key="6">
    <source>
        <dbReference type="SAM" id="Phobius"/>
    </source>
</evidence>
<dbReference type="InterPro" id="IPR003838">
    <property type="entry name" value="ABC3_permease_C"/>
</dbReference>
<feature type="transmembrane region" description="Helical" evidence="6">
    <location>
        <begin position="420"/>
        <end position="441"/>
    </location>
</feature>
<evidence type="ECO:0000256" key="1">
    <source>
        <dbReference type="ARBA" id="ARBA00004651"/>
    </source>
</evidence>
<accession>A0ABZ0INA0</accession>
<keyword evidence="2" id="KW-1003">Cell membrane</keyword>
<reference evidence="9 10" key="1">
    <citation type="journal article" date="2023" name="Microbiol. Resour. Announc.">
        <title>Complete Genome Sequence of Imperialibacter roseus strain P4T.</title>
        <authorList>
            <person name="Tizabi D.R."/>
            <person name="Bachvaroff T."/>
            <person name="Hill R.T."/>
        </authorList>
    </citation>
    <scope>NUCLEOTIDE SEQUENCE [LARGE SCALE GENOMIC DNA]</scope>
    <source>
        <strain evidence="9 10">P4T</strain>
    </source>
</reference>
<feature type="domain" description="ABC3 transporter permease C-terminal" evidence="7">
    <location>
        <begin position="755"/>
        <end position="868"/>
    </location>
</feature>
<feature type="transmembrane region" description="Helical" evidence="6">
    <location>
        <begin position="461"/>
        <end position="482"/>
    </location>
</feature>
<gene>
    <name evidence="9" type="ORF">RT717_21420</name>
</gene>
<feature type="domain" description="ABC3 transporter permease C-terminal" evidence="7">
    <location>
        <begin position="370"/>
        <end position="485"/>
    </location>
</feature>
<proteinExistence type="predicted"/>
<organism evidence="9 10">
    <name type="scientific">Imperialibacter roseus</name>
    <dbReference type="NCBI Taxonomy" id="1324217"/>
    <lineage>
        <taxon>Bacteria</taxon>
        <taxon>Pseudomonadati</taxon>
        <taxon>Bacteroidota</taxon>
        <taxon>Cytophagia</taxon>
        <taxon>Cytophagales</taxon>
        <taxon>Flammeovirgaceae</taxon>
        <taxon>Imperialibacter</taxon>
    </lineage>
</organism>
<keyword evidence="10" id="KW-1185">Reference proteome</keyword>
<dbReference type="NCBIfam" id="NF038404">
    <property type="entry name" value="perm_prefix_2"/>
    <property type="match status" value="1"/>
</dbReference>
<keyword evidence="4 6" id="KW-1133">Transmembrane helix</keyword>
<feature type="transmembrane region" description="Helical" evidence="6">
    <location>
        <begin position="752"/>
        <end position="776"/>
    </location>
</feature>
<dbReference type="InterPro" id="IPR047699">
    <property type="entry name" value="Permease_put_prefix"/>
</dbReference>
<evidence type="ECO:0000256" key="2">
    <source>
        <dbReference type="ARBA" id="ARBA00022475"/>
    </source>
</evidence>
<dbReference type="InterPro" id="IPR025857">
    <property type="entry name" value="MacB_PCD"/>
</dbReference>
<evidence type="ECO:0000259" key="8">
    <source>
        <dbReference type="Pfam" id="PF12704"/>
    </source>
</evidence>
<dbReference type="Proteomes" id="UP001302349">
    <property type="component" value="Chromosome"/>
</dbReference>
<comment type="subcellular location">
    <subcellularLocation>
        <location evidence="1">Cell membrane</location>
        <topology evidence="1">Multi-pass membrane protein</topology>
    </subcellularLocation>
</comment>
<dbReference type="InterPro" id="IPR050250">
    <property type="entry name" value="Macrolide_Exporter_MacB"/>
</dbReference>
<evidence type="ECO:0000256" key="3">
    <source>
        <dbReference type="ARBA" id="ARBA00022692"/>
    </source>
</evidence>
<keyword evidence="5 6" id="KW-0472">Membrane</keyword>
<feature type="transmembrane region" description="Helical" evidence="6">
    <location>
        <begin position="365"/>
        <end position="386"/>
    </location>
</feature>
<dbReference type="PANTHER" id="PTHR30572">
    <property type="entry name" value="MEMBRANE COMPONENT OF TRANSPORTER-RELATED"/>
    <property type="match status" value="1"/>
</dbReference>
<keyword evidence="3 6" id="KW-0812">Transmembrane</keyword>
<evidence type="ECO:0000256" key="5">
    <source>
        <dbReference type="ARBA" id="ARBA00023136"/>
    </source>
</evidence>
<feature type="transmembrane region" description="Helical" evidence="6">
    <location>
        <begin position="503"/>
        <end position="527"/>
    </location>
</feature>
<dbReference type="EMBL" id="CP136051">
    <property type="protein sequence ID" value="WOK05639.1"/>
    <property type="molecule type" value="Genomic_DNA"/>
</dbReference>
<protein>
    <submittedName>
        <fullName evidence="9">ABC transporter permease</fullName>
    </submittedName>
</protein>
<feature type="domain" description="MacB-like periplasmic core" evidence="8">
    <location>
        <begin position="514"/>
        <end position="673"/>
    </location>
</feature>
<dbReference type="Pfam" id="PF02687">
    <property type="entry name" value="FtsX"/>
    <property type="match status" value="2"/>
</dbReference>
<dbReference type="Pfam" id="PF12704">
    <property type="entry name" value="MacB_PCD"/>
    <property type="match status" value="2"/>
</dbReference>
<evidence type="ECO:0000313" key="10">
    <source>
        <dbReference type="Proteomes" id="UP001302349"/>
    </source>
</evidence>
<feature type="domain" description="MacB-like periplasmic core" evidence="8">
    <location>
        <begin position="99"/>
        <end position="305"/>
    </location>
</feature>
<evidence type="ECO:0000259" key="7">
    <source>
        <dbReference type="Pfam" id="PF02687"/>
    </source>
</evidence>
<sequence>MTEQHLPEPPGWALKLLHWYCKPRYLEAIEGDLYELFDLRCQSAGEKVARRGFAWDVVRFFRWKYIKGIENSNRLNQFAMWKNYFKISLRSLWRQKFYSAINIAGLSVGIACCLLIIIYIKHDLSYDRFWKDGDRIYRIAINDRGPYTPTRLGSFLKSDYPEVESYTRLNGLYDFSFAIGDNVFSEPGGSLADSTVFEVFDVKFIEGTPQGALSEPNTVVLTKSVADKYFPHETAVGKIIKSSGDAVKITAVVEDPPANSHMPFKYLVAMPHEYWATTGWWTGNNFFTYVKLAEGASEEAFEAKILDFMRKHMAKDLMETYHYDNFDDYLASDDSYRFTLVPIQEIHLNYPRLTLAESAGDMDNVYIFSAVAFFILLIACINFINLSTARSGSRSKEVGIRKVLGSVRGELIRQFMVESFLISIFSLGLAILLSLVALPYFNDLSGKQFQSTDLITVDNMLWLTLLLTAVGIIAGSYPALYLSSFKPVAALKGELKSGKSGSFLRKALVSFQFAISIFLVIATVIVYQQINHMTNQKLGFNVSNTMVIKAGSALKDSGPFFRSKLLENPNIGGVAASTTYPSQFVGDWGYSTVGDVKDNYSLYTMFADSYYLETMGVELAQGRFFSRELASDTASIVLNEAAVRELGWDDPIGQRLERTEGVFTVIGVVKDFNFSSLKRKIGSLAIRYDAEIHKTKWGSAYYLARVKGSYQETVNSIGELWGTIAPEEPFDYDFVDQAFAKLYESEAKFGKIFTVFSALAILIACLGLFAMAAYTLEKRFKEIAIRKVLGASVFSITTLVLSDFTKLILFGSIIAVPLAFYVMDQWLQEFAYRMELGIVVFLIPVLAVTLLAWLTVIYQSFKTATGNPVYALKQE</sequence>
<feature type="transmembrane region" description="Helical" evidence="6">
    <location>
        <begin position="97"/>
        <end position="120"/>
    </location>
</feature>
<dbReference type="RefSeq" id="WP_317488397.1">
    <property type="nucleotide sequence ID" value="NZ_CP136051.1"/>
</dbReference>